<dbReference type="InterPro" id="IPR002298">
    <property type="entry name" value="DNA_polymerase_A"/>
</dbReference>
<evidence type="ECO:0000313" key="6">
    <source>
        <dbReference type="Proteomes" id="UP000474042"/>
    </source>
</evidence>
<evidence type="ECO:0000256" key="1">
    <source>
        <dbReference type="ARBA" id="ARBA00012417"/>
    </source>
</evidence>
<dbReference type="PANTHER" id="PTHR10133:SF27">
    <property type="entry name" value="DNA POLYMERASE NU"/>
    <property type="match status" value="1"/>
</dbReference>
<dbReference type="InterPro" id="IPR001098">
    <property type="entry name" value="DNA-dir_DNA_pol_A_palm_dom"/>
</dbReference>
<evidence type="ECO:0000313" key="5">
    <source>
        <dbReference type="EMBL" id="NAS19414.1"/>
    </source>
</evidence>
<dbReference type="InterPro" id="IPR043502">
    <property type="entry name" value="DNA/RNA_pol_sf"/>
</dbReference>
<dbReference type="Proteomes" id="UP000474042">
    <property type="component" value="Unassembled WGS sequence"/>
</dbReference>
<comment type="catalytic activity">
    <reaction evidence="3">
        <text>DNA(n) + a 2'-deoxyribonucleoside 5'-triphosphate = DNA(n+1) + diphosphate</text>
        <dbReference type="Rhea" id="RHEA:22508"/>
        <dbReference type="Rhea" id="RHEA-COMP:17339"/>
        <dbReference type="Rhea" id="RHEA-COMP:17340"/>
        <dbReference type="ChEBI" id="CHEBI:33019"/>
        <dbReference type="ChEBI" id="CHEBI:61560"/>
        <dbReference type="ChEBI" id="CHEBI:173112"/>
        <dbReference type="EC" id="2.7.7.7"/>
    </reaction>
</comment>
<organism evidence="5 6">
    <name type="scientific">Clostridium butyricum</name>
    <dbReference type="NCBI Taxonomy" id="1492"/>
    <lineage>
        <taxon>Bacteria</taxon>
        <taxon>Bacillati</taxon>
        <taxon>Bacillota</taxon>
        <taxon>Clostridia</taxon>
        <taxon>Eubacteriales</taxon>
        <taxon>Clostridiaceae</taxon>
        <taxon>Clostridium</taxon>
    </lineage>
</organism>
<dbReference type="SUPFAM" id="SSF56672">
    <property type="entry name" value="DNA/RNA polymerases"/>
    <property type="match status" value="1"/>
</dbReference>
<dbReference type="PANTHER" id="PTHR10133">
    <property type="entry name" value="DNA POLYMERASE I"/>
    <property type="match status" value="1"/>
</dbReference>
<reference evidence="5 6" key="1">
    <citation type="submission" date="2020-01" db="EMBL/GenBank/DDBJ databases">
        <title>Genome sequence of a 1,3-propanediol producer, Clostridium butyricum S3.</title>
        <authorList>
            <person name="Zhou J."/>
        </authorList>
    </citation>
    <scope>NUCLEOTIDE SEQUENCE [LARGE SCALE GENOMIC DNA]</scope>
    <source>
        <strain evidence="5 6">S3</strain>
    </source>
</reference>
<dbReference type="GO" id="GO:0003677">
    <property type="term" value="F:DNA binding"/>
    <property type="evidence" value="ECO:0007669"/>
    <property type="project" value="InterPro"/>
</dbReference>
<dbReference type="Pfam" id="PF00476">
    <property type="entry name" value="DNA_pol_A"/>
    <property type="match status" value="1"/>
</dbReference>
<dbReference type="Gene3D" id="1.10.150.20">
    <property type="entry name" value="5' to 3' exonuclease, C-terminal subdomain"/>
    <property type="match status" value="1"/>
</dbReference>
<proteinExistence type="predicted"/>
<name>A0A6L9ESW1_CLOBU</name>
<dbReference type="GO" id="GO:0003887">
    <property type="term" value="F:DNA-directed DNA polymerase activity"/>
    <property type="evidence" value="ECO:0007669"/>
    <property type="project" value="UniProtKB-EC"/>
</dbReference>
<feature type="domain" description="DNA-directed DNA polymerase family A palm" evidence="4">
    <location>
        <begin position="91"/>
        <end position="287"/>
    </location>
</feature>
<dbReference type="EMBL" id="WOFV02000072">
    <property type="protein sequence ID" value="NAS19414.1"/>
    <property type="molecule type" value="Genomic_DNA"/>
</dbReference>
<accession>A0A6L9ESW1</accession>
<dbReference type="Gene3D" id="3.30.70.370">
    <property type="match status" value="1"/>
</dbReference>
<sequence>MDNVRDVIQALYKCNIYPESLSFEFLSQHRTDNEIYKLLLEYKNINQFLHLYRDKLKTQIGGDGRIHGMWSIDGSKTGRMSCSGPNLQGFPNSMKEFFMPEEGNVYVIGDYKQIELKILAEFARETTMIKAFKEEKDIHAETAAFLFQKDISLIDEGARGLGKRVNFAQCYGVSSYGLPKILKKEGIIITKSQADYIINLFYRKYPNIYRFHNMLLTSDSIRSVGGKVWTDIPKGDGKRLNLPIQASAAEGFKEGLKLLVEELESRPSWKIVNVIHDEAILEVNKYEAEQAKDILEDCMRRGMEKILKVVPVVVDMKIANKWEK</sequence>
<dbReference type="AlphaFoldDB" id="A0A6L9ESW1"/>
<evidence type="ECO:0000256" key="3">
    <source>
        <dbReference type="ARBA" id="ARBA00049244"/>
    </source>
</evidence>
<protein>
    <recommendedName>
        <fullName evidence="1">DNA-directed DNA polymerase</fullName>
        <ecNumber evidence="1">2.7.7.7</ecNumber>
    </recommendedName>
</protein>
<keyword evidence="2" id="KW-0235">DNA replication</keyword>
<dbReference type="SMART" id="SM00482">
    <property type="entry name" value="POLAc"/>
    <property type="match status" value="1"/>
</dbReference>
<evidence type="ECO:0000259" key="4">
    <source>
        <dbReference type="SMART" id="SM00482"/>
    </source>
</evidence>
<dbReference type="EC" id="2.7.7.7" evidence="1"/>
<dbReference type="GO" id="GO:0006302">
    <property type="term" value="P:double-strand break repair"/>
    <property type="evidence" value="ECO:0007669"/>
    <property type="project" value="TreeGrafter"/>
</dbReference>
<dbReference type="GO" id="GO:0006261">
    <property type="term" value="P:DNA-templated DNA replication"/>
    <property type="evidence" value="ECO:0007669"/>
    <property type="project" value="InterPro"/>
</dbReference>
<comment type="caution">
    <text evidence="5">The sequence shown here is derived from an EMBL/GenBank/DDBJ whole genome shotgun (WGS) entry which is preliminary data.</text>
</comment>
<gene>
    <name evidence="5" type="ORF">GND98_016525</name>
</gene>
<evidence type="ECO:0000256" key="2">
    <source>
        <dbReference type="ARBA" id="ARBA00022705"/>
    </source>
</evidence>
<dbReference type="PRINTS" id="PR00868">
    <property type="entry name" value="DNAPOLI"/>
</dbReference>